<sequence length="136" mass="15906">MKLTIEEFKRIRPVQWSLRNFGKHVYNTTINQTETQLFWLDFMRLVFAPKFKTQYGVPKITNFDITQPVLMTDDLDLKLPTNIETAMYFANNTTVPVRFSINVNQLLVAIVAIVIIVALIVSEHFISKRIQFEQII</sequence>
<protein>
    <submittedName>
        <fullName evidence="3">Ac68-like protein</fullName>
    </submittedName>
</protein>
<evidence type="ECO:0000313" key="6">
    <source>
        <dbReference type="Proteomes" id="UP000011785"/>
    </source>
</evidence>
<feature type="transmembrane region" description="Helical" evidence="1">
    <location>
        <begin position="106"/>
        <end position="126"/>
    </location>
</feature>
<reference evidence="3" key="2">
    <citation type="journal article" date="2020" name="J. ISSAAS">
        <title>Complete genome sequence of Oryctes rhinoceros Nudivirus isolated from Coconut Rhinoceros Beetle in the Solomon Islands.</title>
        <authorList>
            <person name="Etebari K."/>
            <person name="Filipovic I."/>
            <person name="Rasic G."/>
            <person name="Devine G.J."/>
            <person name="Tsatsia H."/>
            <person name="Furlong M.J."/>
        </authorList>
    </citation>
    <scope>NUCLEOTIDE SEQUENCE</scope>
    <source>
        <strain evidence="3">Solomon Islands</strain>
    </source>
</reference>
<accession>A0A6B9QSL1</accession>
<keyword evidence="6" id="KW-1185">Reference proteome</keyword>
<dbReference type="EMBL" id="MZ727584">
    <property type="protein sequence ID" value="UBO76487.1"/>
    <property type="molecule type" value="Genomic_DNA"/>
</dbReference>
<accession>B7SV93</accession>
<gene>
    <name evidence="3" type="ORF">SI_OrNV_gp072</name>
</gene>
<dbReference type="EMBL" id="MN623374">
    <property type="protein sequence ID" value="QHG11307.1"/>
    <property type="molecule type" value="Genomic_DNA"/>
</dbReference>
<keyword evidence="1" id="KW-0472">Membrane</keyword>
<dbReference type="Proteomes" id="UP000011785">
    <property type="component" value="Segment"/>
</dbReference>
<evidence type="ECO:0000256" key="1">
    <source>
        <dbReference type="SAM" id="Phobius"/>
    </source>
</evidence>
<reference evidence="2 6" key="1">
    <citation type="journal article" date="2008" name="J. Virol. Methods">
        <title>Sequencing of the large dsDNA genome of Oryctes rhinoceros nudivirus using multiple displacement amplification of nanogram amounts of virus DNA.</title>
        <authorList>
            <person name="Wang Y."/>
            <person name="Kleespies R.G."/>
            <person name="Ramle M.B."/>
            <person name="Jehle J.A."/>
        </authorList>
    </citation>
    <scope>NUCLEOTIDE SEQUENCE [LARGE SCALE GENOMIC DNA]</scope>
    <source>
        <strain evidence="6">Isolate Oryctes rhinoceros/Malaysia/Ma07/2007</strain>
        <strain evidence="2">Ma07</strain>
    </source>
</reference>
<dbReference type="EMBL" id="EU747721">
    <property type="protein sequence ID" value="ACH96202.1"/>
    <property type="molecule type" value="Genomic_DNA"/>
</dbReference>
<reference evidence="5" key="4">
    <citation type="submission" date="2021-08" db="EMBL/GenBank/DDBJ databases">
        <title>Whole genome sequence of Oryctes rhinoceros Nudivirus detected in Riau Province, Indonesia.</title>
        <authorList>
            <person name="Kurnia Y.W."/>
            <person name="Tanjung Z.A."/>
            <person name="Utomo C."/>
            <person name="Naim M."/>
            <person name="Situmorang E.C."/>
            <person name="Liwang T."/>
        </authorList>
    </citation>
    <scope>NUCLEOTIDE SEQUENCE</scope>
    <source>
        <strain evidence="5">LiboV</strain>
    </source>
</reference>
<dbReference type="KEGG" id="vg:7047252"/>
<keyword evidence="1" id="KW-1133">Transmembrane helix</keyword>
<reference evidence="4" key="3">
    <citation type="submission" date="2020-03" db="EMBL/GenBank/DDBJ databases">
        <title>Whole genome sequence of Oryctes rhinoceros Nudivirus isolated in Riau Province, Indonesia.</title>
        <authorList>
            <person name="Kurnia Y.W."/>
            <person name="Tanjung Z.A."/>
            <person name="Utomo C."/>
            <person name="Naim M."/>
            <person name="Situmorang E.C."/>
            <person name="Liwang T."/>
        </authorList>
    </citation>
    <scope>NUCLEOTIDE SEQUENCE</scope>
    <source>
        <strain evidence="4">LiboV</strain>
    </source>
</reference>
<name>A0A6B9QSL1_9VIRU</name>
<organism evidence="3">
    <name type="scientific">Oryctes rhinoceros nudivirus</name>
    <dbReference type="NCBI Taxonomy" id="92521"/>
    <lineage>
        <taxon>Viruses</taxon>
        <taxon>Viruses incertae sedis</taxon>
        <taxon>Naldaviricetes</taxon>
        <taxon>Lefavirales</taxon>
        <taxon>Nudiviridae</taxon>
        <taxon>Alphanudivirus</taxon>
        <taxon>Alphanudivirus oryrhinocerotis</taxon>
    </lineage>
</organism>
<evidence type="ECO:0000313" key="4">
    <source>
        <dbReference type="EMBL" id="QKE59540.1"/>
    </source>
</evidence>
<evidence type="ECO:0000313" key="5">
    <source>
        <dbReference type="EMBL" id="UBO76487.1"/>
    </source>
</evidence>
<dbReference type="RefSeq" id="YP_002321383.1">
    <property type="nucleotide sequence ID" value="NC_011588.1"/>
</dbReference>
<evidence type="ECO:0000313" key="3">
    <source>
        <dbReference type="EMBL" id="QHG11307.1"/>
    </source>
</evidence>
<proteinExistence type="predicted"/>
<evidence type="ECO:0000313" key="2">
    <source>
        <dbReference type="EMBL" id="ACH96202.1"/>
    </source>
</evidence>
<dbReference type="EMBL" id="MT150137">
    <property type="protein sequence ID" value="QKE59540.1"/>
    <property type="molecule type" value="Genomic_DNA"/>
</dbReference>
<keyword evidence="1" id="KW-0812">Transmembrane</keyword>
<dbReference type="OrthoDB" id="21852at10239"/>